<dbReference type="GO" id="GO:0008168">
    <property type="term" value="F:methyltransferase activity"/>
    <property type="evidence" value="ECO:0007669"/>
    <property type="project" value="UniProtKB-KW"/>
</dbReference>
<proteinExistence type="predicted"/>
<dbReference type="Proteomes" id="UP000094056">
    <property type="component" value="Unassembled WGS sequence"/>
</dbReference>
<organism evidence="3 4">
    <name type="scientific">Candidatus Scalindua rubra</name>
    <dbReference type="NCBI Taxonomy" id="1872076"/>
    <lineage>
        <taxon>Bacteria</taxon>
        <taxon>Pseudomonadati</taxon>
        <taxon>Planctomycetota</taxon>
        <taxon>Candidatus Brocadiia</taxon>
        <taxon>Candidatus Brocadiales</taxon>
        <taxon>Candidatus Scalinduaceae</taxon>
        <taxon>Candidatus Scalindua</taxon>
    </lineage>
</organism>
<dbReference type="PANTHER" id="PTHR43542">
    <property type="entry name" value="METHYLTRANSFERASE"/>
    <property type="match status" value="1"/>
</dbReference>
<gene>
    <name evidence="3" type="primary">hemK</name>
    <name evidence="3" type="ORF">SCARUB_01492</name>
</gene>
<name>A0A1E3XCP6_9BACT</name>
<comment type="caution">
    <text evidence="3">The sequence shown here is derived from an EMBL/GenBank/DDBJ whole genome shotgun (WGS) entry which is preliminary data.</text>
</comment>
<protein>
    <submittedName>
        <fullName evidence="3">Protein relase factor 2 methylase (HemK)</fullName>
    </submittedName>
</protein>
<accession>A0A1E3XCP6</accession>
<dbReference type="InterPro" id="IPR029063">
    <property type="entry name" value="SAM-dependent_MTases_sf"/>
</dbReference>
<evidence type="ECO:0000256" key="2">
    <source>
        <dbReference type="ARBA" id="ARBA00022679"/>
    </source>
</evidence>
<dbReference type="PANTHER" id="PTHR43542:SF1">
    <property type="entry name" value="METHYLTRANSFERASE"/>
    <property type="match status" value="1"/>
</dbReference>
<dbReference type="AlphaFoldDB" id="A0A1E3XCP6"/>
<dbReference type="InterPro" id="IPR004398">
    <property type="entry name" value="RNA_MeTrfase_RsmD"/>
</dbReference>
<keyword evidence="1 3" id="KW-0489">Methyltransferase</keyword>
<evidence type="ECO:0000313" key="3">
    <source>
        <dbReference type="EMBL" id="ODS33383.1"/>
    </source>
</evidence>
<reference evidence="3 4" key="1">
    <citation type="submission" date="2016-07" db="EMBL/GenBank/DDBJ databases">
        <title>Draft genome of Scalindua rubra, obtained from a brine-seawater interface in the Red Sea, sheds light on salt adaptation in anammox bacteria.</title>
        <authorList>
            <person name="Speth D.R."/>
            <person name="Lagkouvardos I."/>
            <person name="Wang Y."/>
            <person name="Qian P.-Y."/>
            <person name="Dutilh B.E."/>
            <person name="Jetten M.S."/>
        </authorList>
    </citation>
    <scope>NUCLEOTIDE SEQUENCE [LARGE SCALE GENOMIC DNA]</scope>
    <source>
        <strain evidence="3">BSI-1</strain>
    </source>
</reference>
<dbReference type="SUPFAM" id="SSF53335">
    <property type="entry name" value="S-adenosyl-L-methionine-dependent methyltransferases"/>
    <property type="match status" value="1"/>
</dbReference>
<evidence type="ECO:0000313" key="4">
    <source>
        <dbReference type="Proteomes" id="UP000094056"/>
    </source>
</evidence>
<sequence>MFFVDNDTNAIRAVKKNLQDTGFLKRAVILKINVFALLTFLKNKHIKFDLILVAPPYKLLDIDCKDRKRIFSLLDECVSRQNINEEGVIVLQHHKKQMFNQDSFKHLKVVDERRYGNTQLTFLMNKLSPKL</sequence>
<dbReference type="GO" id="GO:0031167">
    <property type="term" value="P:rRNA methylation"/>
    <property type="evidence" value="ECO:0007669"/>
    <property type="project" value="InterPro"/>
</dbReference>
<keyword evidence="2" id="KW-0808">Transferase</keyword>
<dbReference type="EMBL" id="MAYW01000030">
    <property type="protein sequence ID" value="ODS33383.1"/>
    <property type="molecule type" value="Genomic_DNA"/>
</dbReference>
<evidence type="ECO:0000256" key="1">
    <source>
        <dbReference type="ARBA" id="ARBA00022603"/>
    </source>
</evidence>
<dbReference type="Gene3D" id="3.40.50.150">
    <property type="entry name" value="Vaccinia Virus protein VP39"/>
    <property type="match status" value="1"/>
</dbReference>
<dbReference type="Pfam" id="PF03602">
    <property type="entry name" value="Cons_hypoth95"/>
    <property type="match status" value="1"/>
</dbReference>